<dbReference type="EMBL" id="ABED02000018">
    <property type="protein sequence ID" value="EDP22566.1"/>
    <property type="molecule type" value="Genomic_DNA"/>
</dbReference>
<evidence type="ECO:0000313" key="3">
    <source>
        <dbReference type="Proteomes" id="UP000005945"/>
    </source>
</evidence>
<dbReference type="SUPFAM" id="SSF47090">
    <property type="entry name" value="PGBD-like"/>
    <property type="match status" value="6"/>
</dbReference>
<evidence type="ECO:0000259" key="1">
    <source>
        <dbReference type="Pfam" id="PF01471"/>
    </source>
</evidence>
<dbReference type="Proteomes" id="UP000005945">
    <property type="component" value="Unassembled WGS sequence"/>
</dbReference>
<reference evidence="2 3" key="1">
    <citation type="submission" date="2007-09" db="EMBL/GenBank/DDBJ databases">
        <title>Draft genome sequence of Faecalibacterium prausnitzii M21/2.</title>
        <authorList>
            <person name="Sudarsanam P."/>
            <person name="Ley R."/>
            <person name="Guruge J."/>
            <person name="Turnbaugh P.J."/>
            <person name="Mahowald M."/>
            <person name="Liep D."/>
            <person name="Gordon J."/>
        </authorList>
    </citation>
    <scope>NUCLEOTIDE SEQUENCE [LARGE SCALE GENOMIC DNA]</scope>
    <source>
        <strain evidence="2 3">M21/2</strain>
    </source>
</reference>
<dbReference type="PANTHER" id="PTHR41533">
    <property type="entry name" value="L,D-TRANSPEPTIDASE HI_1667-RELATED"/>
    <property type="match status" value="1"/>
</dbReference>
<dbReference type="InterPro" id="IPR052905">
    <property type="entry name" value="LD-transpeptidase_YkuD-like"/>
</dbReference>
<name>A8S7W1_9FIRM</name>
<feature type="domain" description="Peptidoglycan binding-like" evidence="1">
    <location>
        <begin position="819"/>
        <end position="880"/>
    </location>
</feature>
<protein>
    <submittedName>
        <fullName evidence="2">Putative peptidoglycan binding domain protein</fullName>
    </submittedName>
</protein>
<feature type="domain" description="Peptidoglycan binding-like" evidence="1">
    <location>
        <begin position="632"/>
        <end position="692"/>
    </location>
</feature>
<dbReference type="InterPro" id="IPR036366">
    <property type="entry name" value="PGBDSf"/>
</dbReference>
<evidence type="ECO:0000313" key="2">
    <source>
        <dbReference type="EMBL" id="EDP22566.1"/>
    </source>
</evidence>
<sequence length="894" mass="97661">MHARAPDGIRWGRSILLPAKERISMKNTGTLRIQTFAARQSAPVEGVTVAVQGDGFTLHRITDATGSAADIPVEAPACTLSLDEDNTTRPYAIVSLTAAKPGYRTVRIEGIQIFAGQVTLAQPQMLPVTEEDRDIPDAPIVIPPHALFAGSGGSGPQPRENCTPRVLDQVVIPKNITVHLGKPAASARNVTVSFRDYIANVASSEVYPTWPEQALRANIHCQISLALNRIYTEWYPSKGYTFNITNSTSYDQYYVHGRTVFEVMVRITDDIFNTYLRKRGTVNPYYSEYCDGKSVTCPGLKQWGTVTLANNGRSALQILRYYYGSSIEIVRTKNIRSIPQSYPGTPLRQGSRGAAVFTLQRQLNRITKDYPFLGKLTVDGVFGSRMAATVRAFQKQFNLTADGVVGRQTWYKISYIYVSVKDLAELTSEGETSTGTLSNGTWNDTVLSTGASGSAVEQVQFWLNTLAQYDSAIPSVKVDGVFGTATANAVRAFQRKYGLTVDGIVGQTTWKELYDEFLSIQSDNGTPNAYPGTPLREGSSGQNVRLVQFWLKIARTVYTSLESVTVDGKFGAGTAAAVRRFQRYFGLTADGVVGRTTWQKLYEVYNDIANRLLSSSLRPGEYPGVLRSGSTGTAVRELQFYLYLMSAYESSIPPVSIDGKFGADTERAVRAYQRFAGLTVDGVVGRTTWNSLYGRASQLRSSGPVVTLKRLPYPGTPLTVGSSGETVLYYNLLLLRIAYYFSSVEAPPLADRYTEETATATRSAQQLLGLEQTGIADADTWTAVEALSLQLAAHAPNPDRDTPPGTAYPGRAIAEGSAGQEVGQVERWLNRRAQLSCGEGYVADNNRFGASDAAAVRAVQQQAGLQPVNGIVYRETWHALQAQCTDPCGCEKEE</sequence>
<dbReference type="InterPro" id="IPR036365">
    <property type="entry name" value="PGBD-like_sf"/>
</dbReference>
<dbReference type="HOGENOM" id="CLU_016332_0_0_9"/>
<accession>A8S7W1</accession>
<reference evidence="2 3" key="2">
    <citation type="submission" date="2007-09" db="EMBL/GenBank/DDBJ databases">
        <authorList>
            <person name="Fulton L."/>
            <person name="Clifton S."/>
            <person name="Fulton B."/>
            <person name="Xu J."/>
            <person name="Minx P."/>
            <person name="Pepin K.H."/>
            <person name="Johnson M."/>
            <person name="Thiruvilangam P."/>
            <person name="Bhonagiri V."/>
            <person name="Nash W.E."/>
            <person name="Mardis E.R."/>
            <person name="Wilson R.K."/>
        </authorList>
    </citation>
    <scope>NUCLEOTIDE SEQUENCE [LARGE SCALE GENOMIC DNA]</scope>
    <source>
        <strain evidence="2 3">M21/2</strain>
    </source>
</reference>
<dbReference type="PANTHER" id="PTHR41533:SF1">
    <property type="entry name" value="L,D-TRANSPEPTIDASE YCBB-RELATED"/>
    <property type="match status" value="1"/>
</dbReference>
<feature type="domain" description="Peptidoglycan binding-like" evidence="1">
    <location>
        <begin position="352"/>
        <end position="412"/>
    </location>
</feature>
<feature type="domain" description="Peptidoglycan binding-like" evidence="1">
    <location>
        <begin position="452"/>
        <end position="513"/>
    </location>
</feature>
<dbReference type="Pfam" id="PF01471">
    <property type="entry name" value="PG_binding_1"/>
    <property type="match status" value="6"/>
</dbReference>
<gene>
    <name evidence="2" type="ORF">FAEPRAM212_00573</name>
</gene>
<feature type="domain" description="Peptidoglycan binding-like" evidence="1">
    <location>
        <begin position="540"/>
        <end position="601"/>
    </location>
</feature>
<dbReference type="Gene3D" id="1.10.101.10">
    <property type="entry name" value="PGBD-like superfamily/PGBD"/>
    <property type="match status" value="6"/>
</dbReference>
<comment type="caution">
    <text evidence="2">The sequence shown here is derived from an EMBL/GenBank/DDBJ whole genome shotgun (WGS) entry which is preliminary data.</text>
</comment>
<organism evidence="2 3">
    <name type="scientific">Faecalibacterium prausnitzii M21/2</name>
    <dbReference type="NCBI Taxonomy" id="411485"/>
    <lineage>
        <taxon>Bacteria</taxon>
        <taxon>Bacillati</taxon>
        <taxon>Bacillota</taxon>
        <taxon>Clostridia</taxon>
        <taxon>Eubacteriales</taxon>
        <taxon>Oscillospiraceae</taxon>
        <taxon>Faecalibacterium</taxon>
    </lineage>
</organism>
<proteinExistence type="predicted"/>
<dbReference type="AlphaFoldDB" id="A8S7W1"/>
<feature type="domain" description="Peptidoglycan binding-like" evidence="1">
    <location>
        <begin position="735"/>
        <end position="783"/>
    </location>
</feature>
<dbReference type="InterPro" id="IPR002477">
    <property type="entry name" value="Peptidoglycan-bd-like"/>
</dbReference>